<name>A0A150X5P8_9BACT</name>
<dbReference type="GO" id="GO:0004640">
    <property type="term" value="F:phosphoribosylanthranilate isomerase activity"/>
    <property type="evidence" value="ECO:0007669"/>
    <property type="project" value="UniProtKB-UniRule"/>
</dbReference>
<dbReference type="EC" id="5.3.1.24" evidence="3 9"/>
<keyword evidence="12" id="KW-1185">Reference proteome</keyword>
<proteinExistence type="inferred from homology"/>
<dbReference type="InterPro" id="IPR044643">
    <property type="entry name" value="TrpF_fam"/>
</dbReference>
<dbReference type="HAMAP" id="MF_00135">
    <property type="entry name" value="PRAI"/>
    <property type="match status" value="1"/>
</dbReference>
<reference evidence="11 12" key="1">
    <citation type="submission" date="2016-01" db="EMBL/GenBank/DDBJ databases">
        <title>Genome sequencing of Roseivirga spongicola UST030701-084.</title>
        <authorList>
            <person name="Selvaratnam C."/>
            <person name="Thevarajoo S."/>
            <person name="Goh K.M."/>
            <person name="Ee R."/>
            <person name="Chan K.-G."/>
            <person name="Chong C.S."/>
        </authorList>
    </citation>
    <scope>NUCLEOTIDE SEQUENCE [LARGE SCALE GENOMIC DNA]</scope>
    <source>
        <strain evidence="11 12">UST030701-084</strain>
    </source>
</reference>
<evidence type="ECO:0000256" key="6">
    <source>
        <dbReference type="ARBA" id="ARBA00022822"/>
    </source>
</evidence>
<evidence type="ECO:0000256" key="5">
    <source>
        <dbReference type="ARBA" id="ARBA00022605"/>
    </source>
</evidence>
<evidence type="ECO:0000313" key="11">
    <source>
        <dbReference type="EMBL" id="KYG74057.1"/>
    </source>
</evidence>
<accession>A0A150X5P8</accession>
<dbReference type="RefSeq" id="WP_068223420.1">
    <property type="nucleotide sequence ID" value="NZ_LRPC01000028.1"/>
</dbReference>
<dbReference type="Pfam" id="PF00697">
    <property type="entry name" value="PRAI"/>
    <property type="match status" value="1"/>
</dbReference>
<evidence type="ECO:0000256" key="1">
    <source>
        <dbReference type="ARBA" id="ARBA00001164"/>
    </source>
</evidence>
<dbReference type="PANTHER" id="PTHR42894:SF1">
    <property type="entry name" value="N-(5'-PHOSPHORIBOSYL)ANTHRANILATE ISOMERASE"/>
    <property type="match status" value="1"/>
</dbReference>
<comment type="caution">
    <text evidence="11">The sequence shown here is derived from an EMBL/GenBank/DDBJ whole genome shotgun (WGS) entry which is preliminary data.</text>
</comment>
<comment type="catalytic activity">
    <reaction evidence="1 9">
        <text>N-(5-phospho-beta-D-ribosyl)anthranilate = 1-(2-carboxyphenylamino)-1-deoxy-D-ribulose 5-phosphate</text>
        <dbReference type="Rhea" id="RHEA:21540"/>
        <dbReference type="ChEBI" id="CHEBI:18277"/>
        <dbReference type="ChEBI" id="CHEBI:58613"/>
        <dbReference type="EC" id="5.3.1.24"/>
    </reaction>
</comment>
<gene>
    <name evidence="9" type="primary">trpF</name>
    <name evidence="11" type="ORF">AWW68_15475</name>
</gene>
<dbReference type="AlphaFoldDB" id="A0A150X5P8"/>
<comment type="pathway">
    <text evidence="2 9">Amino-acid biosynthesis; L-tryptophan biosynthesis; L-tryptophan from chorismate: step 3/5.</text>
</comment>
<evidence type="ECO:0000256" key="2">
    <source>
        <dbReference type="ARBA" id="ARBA00004664"/>
    </source>
</evidence>
<feature type="domain" description="N-(5'phosphoribosyl) anthranilate isomerase (PRAI)" evidence="10">
    <location>
        <begin position="7"/>
        <end position="201"/>
    </location>
</feature>
<evidence type="ECO:0000256" key="4">
    <source>
        <dbReference type="ARBA" id="ARBA00022272"/>
    </source>
</evidence>
<dbReference type="CDD" id="cd00405">
    <property type="entry name" value="PRAI"/>
    <property type="match status" value="1"/>
</dbReference>
<evidence type="ECO:0000256" key="9">
    <source>
        <dbReference type="HAMAP-Rule" id="MF_00135"/>
    </source>
</evidence>
<dbReference type="InterPro" id="IPR011060">
    <property type="entry name" value="RibuloseP-bd_barrel"/>
</dbReference>
<evidence type="ECO:0000256" key="3">
    <source>
        <dbReference type="ARBA" id="ARBA00012572"/>
    </source>
</evidence>
<dbReference type="EMBL" id="LRPC01000028">
    <property type="protein sequence ID" value="KYG74057.1"/>
    <property type="molecule type" value="Genomic_DNA"/>
</dbReference>
<evidence type="ECO:0000313" key="12">
    <source>
        <dbReference type="Proteomes" id="UP000075606"/>
    </source>
</evidence>
<protein>
    <recommendedName>
        <fullName evidence="4 9">N-(5'-phosphoribosyl)anthranilate isomerase</fullName>
        <shortName evidence="9">PRAI</shortName>
        <ecNumber evidence="3 9">5.3.1.24</ecNumber>
    </recommendedName>
</protein>
<evidence type="ECO:0000256" key="8">
    <source>
        <dbReference type="ARBA" id="ARBA00023235"/>
    </source>
</evidence>
<keyword evidence="7 9" id="KW-0057">Aromatic amino acid biosynthesis</keyword>
<dbReference type="PANTHER" id="PTHR42894">
    <property type="entry name" value="N-(5'-PHOSPHORIBOSYL)ANTHRANILATE ISOMERASE"/>
    <property type="match status" value="1"/>
</dbReference>
<keyword evidence="8 9" id="KW-0413">Isomerase</keyword>
<evidence type="ECO:0000256" key="7">
    <source>
        <dbReference type="ARBA" id="ARBA00023141"/>
    </source>
</evidence>
<comment type="similarity">
    <text evidence="9">Belongs to the TrpF family.</text>
</comment>
<evidence type="ECO:0000259" key="10">
    <source>
        <dbReference type="Pfam" id="PF00697"/>
    </source>
</evidence>
<dbReference type="GO" id="GO:0000162">
    <property type="term" value="P:L-tryptophan biosynthetic process"/>
    <property type="evidence" value="ECO:0007669"/>
    <property type="project" value="UniProtKB-UniRule"/>
</dbReference>
<organism evidence="11 12">
    <name type="scientific">Roseivirga spongicola</name>
    <dbReference type="NCBI Taxonomy" id="333140"/>
    <lineage>
        <taxon>Bacteria</taxon>
        <taxon>Pseudomonadati</taxon>
        <taxon>Bacteroidota</taxon>
        <taxon>Cytophagia</taxon>
        <taxon>Cytophagales</taxon>
        <taxon>Roseivirgaceae</taxon>
        <taxon>Roseivirga</taxon>
    </lineage>
</organism>
<dbReference type="Gene3D" id="3.20.20.70">
    <property type="entry name" value="Aldolase class I"/>
    <property type="match status" value="1"/>
</dbReference>
<dbReference type="Proteomes" id="UP000075606">
    <property type="component" value="Unassembled WGS sequence"/>
</dbReference>
<dbReference type="InterPro" id="IPR013785">
    <property type="entry name" value="Aldolase_TIM"/>
</dbReference>
<sequence>MTKMKLKVCGMRQSENIQQLLELEPDFMGFIFFERSKRFAPDLDKELLLGFPETTKKVGVFVNAPIQQVKEKVRQYKLDYVQLHGDESVEYVGELFAIGIKVIKVLSVGEEFDFDQLKPYKGLVDFFLFDTKGKERGGNGVVFNWEVLNDYPYDVPYFLSGGIDLENAKDIAGLKVQPYAIDVNSKFELEPGLKDIEQVKMLKEILK</sequence>
<keyword evidence="6 9" id="KW-0822">Tryptophan biosynthesis</keyword>
<keyword evidence="5 9" id="KW-0028">Amino-acid biosynthesis</keyword>
<dbReference type="InterPro" id="IPR001240">
    <property type="entry name" value="PRAI_dom"/>
</dbReference>
<dbReference type="SUPFAM" id="SSF51366">
    <property type="entry name" value="Ribulose-phoshate binding barrel"/>
    <property type="match status" value="1"/>
</dbReference>
<dbReference type="UniPathway" id="UPA00035">
    <property type="reaction ID" value="UER00042"/>
</dbReference>
<dbReference type="STRING" id="333140.AWW68_15475"/>